<reference evidence="1 2" key="1">
    <citation type="submission" date="2024-02" db="EMBL/GenBank/DDBJ databases">
        <title>de novo genome assembly of Solanum bulbocastanum strain 11H21.</title>
        <authorList>
            <person name="Hosaka A.J."/>
        </authorList>
    </citation>
    <scope>NUCLEOTIDE SEQUENCE [LARGE SCALE GENOMIC DNA]</scope>
    <source>
        <tissue evidence="1">Young leaves</tissue>
    </source>
</reference>
<dbReference type="AlphaFoldDB" id="A0AAN8TAF1"/>
<sequence>MMQAREQVEHQVLWQPRRGSSSIWNDNWIGLGDLHTITWEDFEWDDKYEQVDDLTKEGEWNEEIVK</sequence>
<dbReference type="EMBL" id="JBANQN010000007">
    <property type="protein sequence ID" value="KAK6784304.1"/>
    <property type="molecule type" value="Genomic_DNA"/>
</dbReference>
<comment type="caution">
    <text evidence="1">The sequence shown here is derived from an EMBL/GenBank/DDBJ whole genome shotgun (WGS) entry which is preliminary data.</text>
</comment>
<accession>A0AAN8TAF1</accession>
<protein>
    <submittedName>
        <fullName evidence="1">Uncharacterized protein</fullName>
    </submittedName>
</protein>
<organism evidence="1 2">
    <name type="scientific">Solanum bulbocastanum</name>
    <name type="common">Wild potato</name>
    <dbReference type="NCBI Taxonomy" id="147425"/>
    <lineage>
        <taxon>Eukaryota</taxon>
        <taxon>Viridiplantae</taxon>
        <taxon>Streptophyta</taxon>
        <taxon>Embryophyta</taxon>
        <taxon>Tracheophyta</taxon>
        <taxon>Spermatophyta</taxon>
        <taxon>Magnoliopsida</taxon>
        <taxon>eudicotyledons</taxon>
        <taxon>Gunneridae</taxon>
        <taxon>Pentapetalae</taxon>
        <taxon>asterids</taxon>
        <taxon>lamiids</taxon>
        <taxon>Solanales</taxon>
        <taxon>Solanaceae</taxon>
        <taxon>Solanoideae</taxon>
        <taxon>Solaneae</taxon>
        <taxon>Solanum</taxon>
    </lineage>
</organism>
<gene>
    <name evidence="1" type="ORF">RDI58_017759</name>
</gene>
<name>A0AAN8TAF1_SOLBU</name>
<evidence type="ECO:0000313" key="2">
    <source>
        <dbReference type="Proteomes" id="UP001371456"/>
    </source>
</evidence>
<evidence type="ECO:0000313" key="1">
    <source>
        <dbReference type="EMBL" id="KAK6784304.1"/>
    </source>
</evidence>
<proteinExistence type="predicted"/>
<keyword evidence="2" id="KW-1185">Reference proteome</keyword>
<dbReference type="Proteomes" id="UP001371456">
    <property type="component" value="Unassembled WGS sequence"/>
</dbReference>